<feature type="region of interest" description="Disordered" evidence="1">
    <location>
        <begin position="963"/>
        <end position="1019"/>
    </location>
</feature>
<keyword evidence="3" id="KW-1185">Reference proteome</keyword>
<evidence type="ECO:0000313" key="3">
    <source>
        <dbReference type="Proteomes" id="UP001189429"/>
    </source>
</evidence>
<name>A0ABN9SXD0_9DINO</name>
<feature type="region of interest" description="Disordered" evidence="1">
    <location>
        <begin position="1048"/>
        <end position="1072"/>
    </location>
</feature>
<proteinExistence type="predicted"/>
<gene>
    <name evidence="2" type="ORF">PCOR1329_LOCUS33395</name>
</gene>
<feature type="non-terminal residue" evidence="2">
    <location>
        <position position="1072"/>
    </location>
</feature>
<feature type="compositionally biased region" description="Basic and acidic residues" evidence="1">
    <location>
        <begin position="1010"/>
        <end position="1019"/>
    </location>
</feature>
<protein>
    <submittedName>
        <fullName evidence="2">Uncharacterized protein</fullName>
    </submittedName>
</protein>
<feature type="compositionally biased region" description="Low complexity" evidence="1">
    <location>
        <begin position="973"/>
        <end position="989"/>
    </location>
</feature>
<sequence length="1072" mass="117819">MSMVAVMPTMANAQLQGHIMDKAFDESITDICEQVGLPPGVSKYEIQQRVWSIYAHAADVRIPVVSTDGKKWLVRRDAVNNDRGDQSSIDQKAESMKTCGMIWGIGGGPFLVQLPNQPVIGTDVEYECLHWATRVEGLQKAWLDDAKKECRPVQMSLGAGLYHCTIFIARTPPLVRRWLKDLGNSENHSATTTTFLEKMRSTDSIEKAFEVKKKEHGWTVDGLGQSVYEAKKRELMQQVYPDRWGSSRQYEFCVMTFKQMKKLVVDDVAWPAELVAQRSTGDLRFWDVFVARCMRGVDFADKQNDNHQPFWVSFHNVMKTFKNYPELCLDMMMMLCPQRSGQVLKNPLLQQGMASPVFKVITSDMVACFTTLMAGSATAKQLTATTEDTGATGKKRKMPAERSSCINNATSVDTLIEFRGYLDKIIENTEVNNTYLLLCCVAAMQEGIKLDGIDKDGALKPGIKIIKGFASLRKIIKTEAYRRAKLRPRLSDVDFAQEKEEEEPSGQSLGYVDWDEQKIEAFLVDNAGLLDIWAKCIMQNNPTNPIRIHMGATCFINEVMMECASFLQQTPTSAGDCPQIVLNTMRTKLYDLLPLQLDNVFWALSSLSNSDKFTAMLQDPNGNAATVIQKACGNVKAMCVNESSNGVLSATSFLPQAAVNFASSILESHDSTDGFTNTPLIDIFKESGKSSDDVLMSLWCHVMSAASHMDLYPADGHVKAREEYVVHLRKLKDAQLASACAEKDIKIKLPTNFHKDSKEQAIKTLATIFDDSRPNEVKSITLGEPGSISVIFAACRADVVPQPAAVAAPLADAADDTPEAPSNLPFGTWCLTTVGLESQGAGMPHYLNRMFVAKANVAFLQLGLDYMSEEHVDIAIDMKSRDDADPTKKMKDLLLVTRADANVRIPFWGKVVDATDLTLQGKVGILDLGGMGHFRVVLNGSNFANAAKSDCCPAWLAKVALPPKPTPSRESEAAAAEAQGAIAPLESTTSPPPPTTSMPKSKGKQKAKGKKPEEIRPNAKIDWVPMDIVVGDTHITIERPALVCEAAGSGPVTRPLSAFESATKGAKPQKGK</sequence>
<evidence type="ECO:0000256" key="1">
    <source>
        <dbReference type="SAM" id="MobiDB-lite"/>
    </source>
</evidence>
<dbReference type="Proteomes" id="UP001189429">
    <property type="component" value="Unassembled WGS sequence"/>
</dbReference>
<accession>A0ABN9SXD0</accession>
<dbReference type="EMBL" id="CAUYUJ010014014">
    <property type="protein sequence ID" value="CAK0837110.1"/>
    <property type="molecule type" value="Genomic_DNA"/>
</dbReference>
<reference evidence="2" key="1">
    <citation type="submission" date="2023-10" db="EMBL/GenBank/DDBJ databases">
        <authorList>
            <person name="Chen Y."/>
            <person name="Shah S."/>
            <person name="Dougan E. K."/>
            <person name="Thang M."/>
            <person name="Chan C."/>
        </authorList>
    </citation>
    <scope>NUCLEOTIDE SEQUENCE [LARGE SCALE GENOMIC DNA]</scope>
</reference>
<evidence type="ECO:0000313" key="2">
    <source>
        <dbReference type="EMBL" id="CAK0837110.1"/>
    </source>
</evidence>
<comment type="caution">
    <text evidence="2">The sequence shown here is derived from an EMBL/GenBank/DDBJ whole genome shotgun (WGS) entry which is preliminary data.</text>
</comment>
<organism evidence="2 3">
    <name type="scientific">Prorocentrum cordatum</name>
    <dbReference type="NCBI Taxonomy" id="2364126"/>
    <lineage>
        <taxon>Eukaryota</taxon>
        <taxon>Sar</taxon>
        <taxon>Alveolata</taxon>
        <taxon>Dinophyceae</taxon>
        <taxon>Prorocentrales</taxon>
        <taxon>Prorocentraceae</taxon>
        <taxon>Prorocentrum</taxon>
    </lineage>
</organism>